<evidence type="ECO:0008006" key="4">
    <source>
        <dbReference type="Google" id="ProtNLM"/>
    </source>
</evidence>
<dbReference type="InterPro" id="IPR014487">
    <property type="entry name" value="DUF3151"/>
</dbReference>
<sequence>MSTHENLLPGPAPTHLPDDHAPARERLAAGDDPVAVAAAAPASSLVWAVLAETALAATTPAADVEAYAYARTGYHRGLDALRRAGWRGQGPIPADHVPNQGFLRALLALAEAADRIGESAEAERCTTFLADSGTSAQDVRALRPGTK</sequence>
<reference evidence="2" key="2">
    <citation type="submission" date="2020-09" db="EMBL/GenBank/DDBJ databases">
        <authorList>
            <person name="Sun Q."/>
            <person name="Ohkuma M."/>
        </authorList>
    </citation>
    <scope>NUCLEOTIDE SEQUENCE</scope>
    <source>
        <strain evidence="2">JCM 3051</strain>
    </source>
</reference>
<organism evidence="2 3">
    <name type="scientific">Promicromonospora citrea</name>
    <dbReference type="NCBI Taxonomy" id="43677"/>
    <lineage>
        <taxon>Bacteria</taxon>
        <taxon>Bacillati</taxon>
        <taxon>Actinomycetota</taxon>
        <taxon>Actinomycetes</taxon>
        <taxon>Micrococcales</taxon>
        <taxon>Promicromonosporaceae</taxon>
        <taxon>Promicromonospora</taxon>
    </lineage>
</organism>
<comment type="caution">
    <text evidence="2">The sequence shown here is derived from an EMBL/GenBank/DDBJ whole genome shotgun (WGS) entry which is preliminary data.</text>
</comment>
<gene>
    <name evidence="2" type="ORF">GCM10010102_02090</name>
</gene>
<feature type="region of interest" description="Disordered" evidence="1">
    <location>
        <begin position="1"/>
        <end position="20"/>
    </location>
</feature>
<keyword evidence="3" id="KW-1185">Reference proteome</keyword>
<dbReference type="Pfam" id="PF11349">
    <property type="entry name" value="DUF3151"/>
    <property type="match status" value="1"/>
</dbReference>
<dbReference type="AlphaFoldDB" id="A0A8H9L333"/>
<proteinExistence type="predicted"/>
<evidence type="ECO:0000313" key="2">
    <source>
        <dbReference type="EMBL" id="GGM09822.1"/>
    </source>
</evidence>
<evidence type="ECO:0000256" key="1">
    <source>
        <dbReference type="SAM" id="MobiDB-lite"/>
    </source>
</evidence>
<dbReference type="RefSeq" id="WP_171106920.1">
    <property type="nucleotide sequence ID" value="NZ_BMPT01000001.1"/>
</dbReference>
<dbReference type="PIRSF" id="PIRSF017349">
    <property type="entry name" value="UCP017349"/>
    <property type="match status" value="1"/>
</dbReference>
<dbReference type="Proteomes" id="UP000655589">
    <property type="component" value="Unassembled WGS sequence"/>
</dbReference>
<accession>A0A8H9L333</accession>
<name>A0A8H9L333_9MICO</name>
<protein>
    <recommendedName>
        <fullName evidence="4">DUF3151 family protein</fullName>
    </recommendedName>
</protein>
<reference evidence="2" key="1">
    <citation type="journal article" date="2014" name="Int. J. Syst. Evol. Microbiol.">
        <title>Complete genome sequence of Corynebacterium casei LMG S-19264T (=DSM 44701T), isolated from a smear-ripened cheese.</title>
        <authorList>
            <consortium name="US DOE Joint Genome Institute (JGI-PGF)"/>
            <person name="Walter F."/>
            <person name="Albersmeier A."/>
            <person name="Kalinowski J."/>
            <person name="Ruckert C."/>
        </authorList>
    </citation>
    <scope>NUCLEOTIDE SEQUENCE</scope>
    <source>
        <strain evidence="2">JCM 3051</strain>
    </source>
</reference>
<dbReference type="EMBL" id="BMPT01000001">
    <property type="protein sequence ID" value="GGM09822.1"/>
    <property type="molecule type" value="Genomic_DNA"/>
</dbReference>
<evidence type="ECO:0000313" key="3">
    <source>
        <dbReference type="Proteomes" id="UP000655589"/>
    </source>
</evidence>